<dbReference type="InterPro" id="IPR030678">
    <property type="entry name" value="Peptide/Ni-bd"/>
</dbReference>
<keyword evidence="2" id="KW-0813">Transport</keyword>
<dbReference type="Proteomes" id="UP000008229">
    <property type="component" value="Chromosome"/>
</dbReference>
<protein>
    <submittedName>
        <fullName evidence="5">Extracellular solute-binding protein family 5</fullName>
    </submittedName>
</protein>
<evidence type="ECO:0000313" key="6">
    <source>
        <dbReference type="Proteomes" id="UP000008229"/>
    </source>
</evidence>
<dbReference type="PANTHER" id="PTHR30290:SF9">
    <property type="entry name" value="OLIGOPEPTIDE-BINDING PROTEIN APPA"/>
    <property type="match status" value="1"/>
</dbReference>
<dbReference type="PROSITE" id="PS51318">
    <property type="entry name" value="TAT"/>
    <property type="match status" value="1"/>
</dbReference>
<proteinExistence type="inferred from homology"/>
<dbReference type="EMBL" id="CP001854">
    <property type="protein sequence ID" value="ADB48566.1"/>
    <property type="molecule type" value="Genomic_DNA"/>
</dbReference>
<dbReference type="GO" id="GO:0042597">
    <property type="term" value="C:periplasmic space"/>
    <property type="evidence" value="ECO:0007669"/>
    <property type="project" value="UniProtKB-ARBA"/>
</dbReference>
<evidence type="ECO:0000256" key="1">
    <source>
        <dbReference type="ARBA" id="ARBA00005695"/>
    </source>
</evidence>
<dbReference type="InterPro" id="IPR039424">
    <property type="entry name" value="SBP_5"/>
</dbReference>
<accession>D3F4Y8</accession>
<sequence length="542" mass="58928" precursor="true">MRDLRPSRRELLQGGGAAVGLLGLGGVLSACGGGESTSRAGSSQAAATGERGGEITWGLAADPVFMVPFGATLGATREATEPIYESLLTWDRDLRIVPALAASYSSPDDTTYEFVLRDGARFHDGRPVRASDVVYSIGLQRRPPPPGTPDMAVHVPAIKDVVAVDERTVRISMDGPDARLPGFLAWGRHSSIVPEGMYDDIDPRTEANGTGPFRLVGYKQNDRVTFEANRDYWQSSMPGVDRMTLRVMTDEQGRLAALRAGDIDGCSVSPDLSEVLAADPNVEVLKGLVAAHRELQFTIKTGERKPWHDKRVRQAINHAIDRQDLIERVYAGSAEFSGVVPPGYGDWPLADEELRSDLLAHDPERARALLAAAGFGDGFTIELEVASTTTDLVKTAEILQQQLADVGVELKIRPIELAAFAKNNGEGRFDLHLTYRGMRGDVAGYVSDFDPSQPLYRDVWFPGATDVDPELGRLIRQGATTIAEADRRPIYEQVQRLALAEALHVPLCNPYKFQAVSKRVSGMYVAYTDFNPGLATARVTAS</sequence>
<gene>
    <name evidence="5" type="ordered locus">Cwoe_0130</name>
</gene>
<dbReference type="PIRSF" id="PIRSF002741">
    <property type="entry name" value="MppA"/>
    <property type="match status" value="1"/>
</dbReference>
<keyword evidence="6" id="KW-1185">Reference proteome</keyword>
<feature type="domain" description="Solute-binding protein family 5" evidence="4">
    <location>
        <begin position="96"/>
        <end position="437"/>
    </location>
</feature>
<reference evidence="5 6" key="1">
    <citation type="journal article" date="2010" name="Stand. Genomic Sci.">
        <title>Complete genome sequence of Conexibacter woesei type strain (ID131577).</title>
        <authorList>
            <person name="Pukall R."/>
            <person name="Lapidus A."/>
            <person name="Glavina Del Rio T."/>
            <person name="Copeland A."/>
            <person name="Tice H."/>
            <person name="Cheng J.-F."/>
            <person name="Lucas S."/>
            <person name="Chen F."/>
            <person name="Nolan M."/>
            <person name="Bruce D."/>
            <person name="Goodwin L."/>
            <person name="Pitluck S."/>
            <person name="Mavromatis K."/>
            <person name="Ivanova N."/>
            <person name="Ovchinnikova G."/>
            <person name="Pati A."/>
            <person name="Chen A."/>
            <person name="Palaniappan K."/>
            <person name="Land M."/>
            <person name="Hauser L."/>
            <person name="Chang Y.-J."/>
            <person name="Jeffries C.D."/>
            <person name="Chain P."/>
            <person name="Meincke L."/>
            <person name="Sims D."/>
            <person name="Brettin T."/>
            <person name="Detter J.C."/>
            <person name="Rohde M."/>
            <person name="Goeker M."/>
            <person name="Bristow J."/>
            <person name="Eisen J.A."/>
            <person name="Markowitz V."/>
            <person name="Kyrpides N.C."/>
            <person name="Klenk H.-P."/>
            <person name="Hugenholtz P."/>
        </authorList>
    </citation>
    <scope>NUCLEOTIDE SEQUENCE [LARGE SCALE GENOMIC DNA]</scope>
    <source>
        <strain evidence="6">DSM 14684 / CIP 108061 / JCM 11494 / NBRC 100937 / ID131577</strain>
    </source>
</reference>
<dbReference type="Gene3D" id="3.40.190.10">
    <property type="entry name" value="Periplasmic binding protein-like II"/>
    <property type="match status" value="1"/>
</dbReference>
<dbReference type="GO" id="GO:0043190">
    <property type="term" value="C:ATP-binding cassette (ABC) transporter complex"/>
    <property type="evidence" value="ECO:0007669"/>
    <property type="project" value="InterPro"/>
</dbReference>
<dbReference type="HOGENOM" id="CLU_017028_7_4_11"/>
<dbReference type="PROSITE" id="PS51257">
    <property type="entry name" value="PROKAR_LIPOPROTEIN"/>
    <property type="match status" value="1"/>
</dbReference>
<dbReference type="GO" id="GO:1904680">
    <property type="term" value="F:peptide transmembrane transporter activity"/>
    <property type="evidence" value="ECO:0007669"/>
    <property type="project" value="TreeGrafter"/>
</dbReference>
<dbReference type="Gene3D" id="3.90.76.10">
    <property type="entry name" value="Dipeptide-binding Protein, Domain 1"/>
    <property type="match status" value="1"/>
</dbReference>
<dbReference type="PANTHER" id="PTHR30290">
    <property type="entry name" value="PERIPLASMIC BINDING COMPONENT OF ABC TRANSPORTER"/>
    <property type="match status" value="1"/>
</dbReference>
<comment type="similarity">
    <text evidence="1">Belongs to the bacterial solute-binding protein 5 family.</text>
</comment>
<dbReference type="KEGG" id="cwo:Cwoe_0130"/>
<evidence type="ECO:0000313" key="5">
    <source>
        <dbReference type="EMBL" id="ADB48566.1"/>
    </source>
</evidence>
<dbReference type="Gene3D" id="3.10.105.10">
    <property type="entry name" value="Dipeptide-binding Protein, Domain 3"/>
    <property type="match status" value="1"/>
</dbReference>
<evidence type="ECO:0000259" key="4">
    <source>
        <dbReference type="Pfam" id="PF00496"/>
    </source>
</evidence>
<dbReference type="STRING" id="469383.Cwoe_0130"/>
<name>D3F4Y8_CONWI</name>
<keyword evidence="3" id="KW-0732">Signal</keyword>
<dbReference type="eggNOG" id="COG0747">
    <property type="taxonomic scope" value="Bacteria"/>
</dbReference>
<dbReference type="InterPro" id="IPR006311">
    <property type="entry name" value="TAT_signal"/>
</dbReference>
<reference evidence="6" key="2">
    <citation type="submission" date="2010-01" db="EMBL/GenBank/DDBJ databases">
        <title>The complete genome of Conexibacter woesei DSM 14684.</title>
        <authorList>
            <consortium name="US DOE Joint Genome Institute (JGI-PGF)"/>
            <person name="Lucas S."/>
            <person name="Copeland A."/>
            <person name="Lapidus A."/>
            <person name="Glavina del Rio T."/>
            <person name="Dalin E."/>
            <person name="Tice H."/>
            <person name="Bruce D."/>
            <person name="Goodwin L."/>
            <person name="Pitluck S."/>
            <person name="Kyrpides N."/>
            <person name="Mavromatis K."/>
            <person name="Ivanova N."/>
            <person name="Mikhailova N."/>
            <person name="Chertkov O."/>
            <person name="Brettin T."/>
            <person name="Detter J.C."/>
            <person name="Han C."/>
            <person name="Larimer F."/>
            <person name="Land M."/>
            <person name="Hauser L."/>
            <person name="Markowitz V."/>
            <person name="Cheng J.-F."/>
            <person name="Hugenholtz P."/>
            <person name="Woyke T."/>
            <person name="Wu D."/>
            <person name="Pukall R."/>
            <person name="Steenblock K."/>
            <person name="Schneider S."/>
            <person name="Klenk H.-P."/>
            <person name="Eisen J.A."/>
        </authorList>
    </citation>
    <scope>NUCLEOTIDE SEQUENCE [LARGE SCALE GENOMIC DNA]</scope>
    <source>
        <strain evidence="6">DSM 14684 / CIP 108061 / JCM 11494 / NBRC 100937 / ID131577</strain>
    </source>
</reference>
<evidence type="ECO:0000256" key="2">
    <source>
        <dbReference type="ARBA" id="ARBA00022448"/>
    </source>
</evidence>
<dbReference type="SUPFAM" id="SSF53850">
    <property type="entry name" value="Periplasmic binding protein-like II"/>
    <property type="match status" value="1"/>
</dbReference>
<dbReference type="GO" id="GO:0015833">
    <property type="term" value="P:peptide transport"/>
    <property type="evidence" value="ECO:0007669"/>
    <property type="project" value="TreeGrafter"/>
</dbReference>
<dbReference type="Pfam" id="PF00496">
    <property type="entry name" value="SBP_bac_5"/>
    <property type="match status" value="1"/>
</dbReference>
<dbReference type="InterPro" id="IPR000914">
    <property type="entry name" value="SBP_5_dom"/>
</dbReference>
<organism evidence="5 6">
    <name type="scientific">Conexibacter woesei (strain DSM 14684 / CCUG 47730 / CIP 108061 / JCM 11494 / NBRC 100937 / ID131577)</name>
    <dbReference type="NCBI Taxonomy" id="469383"/>
    <lineage>
        <taxon>Bacteria</taxon>
        <taxon>Bacillati</taxon>
        <taxon>Actinomycetota</taxon>
        <taxon>Thermoleophilia</taxon>
        <taxon>Solirubrobacterales</taxon>
        <taxon>Conexibacteraceae</taxon>
        <taxon>Conexibacter</taxon>
    </lineage>
</organism>
<evidence type="ECO:0000256" key="3">
    <source>
        <dbReference type="ARBA" id="ARBA00022729"/>
    </source>
</evidence>
<dbReference type="AlphaFoldDB" id="D3F4Y8"/>